<evidence type="ECO:0000313" key="3">
    <source>
        <dbReference type="Proteomes" id="UP000184073"/>
    </source>
</evidence>
<sequence length="51" mass="5641">MAIIPAAFIVMILGIYFVQHEIILGIIPVIVCYLGFVAYFVSRLIVLNGSE</sequence>
<keyword evidence="1" id="KW-0812">Transmembrane</keyword>
<dbReference type="OrthoDB" id="10252009at2759"/>
<organism evidence="2 3">
    <name type="scientific">Aspergillus versicolor CBS 583.65</name>
    <dbReference type="NCBI Taxonomy" id="1036611"/>
    <lineage>
        <taxon>Eukaryota</taxon>
        <taxon>Fungi</taxon>
        <taxon>Dikarya</taxon>
        <taxon>Ascomycota</taxon>
        <taxon>Pezizomycotina</taxon>
        <taxon>Eurotiomycetes</taxon>
        <taxon>Eurotiomycetidae</taxon>
        <taxon>Eurotiales</taxon>
        <taxon>Aspergillaceae</taxon>
        <taxon>Aspergillus</taxon>
        <taxon>Aspergillus subgen. Nidulantes</taxon>
    </lineage>
</organism>
<dbReference type="VEuPathDB" id="FungiDB:ASPVEDRAFT_88051"/>
<reference evidence="3" key="1">
    <citation type="journal article" date="2017" name="Genome Biol.">
        <title>Comparative genomics reveals high biological diversity and specific adaptations in the industrially and medically important fungal genus Aspergillus.</title>
        <authorList>
            <person name="de Vries R.P."/>
            <person name="Riley R."/>
            <person name="Wiebenga A."/>
            <person name="Aguilar-Osorio G."/>
            <person name="Amillis S."/>
            <person name="Uchima C.A."/>
            <person name="Anderluh G."/>
            <person name="Asadollahi M."/>
            <person name="Askin M."/>
            <person name="Barry K."/>
            <person name="Battaglia E."/>
            <person name="Bayram O."/>
            <person name="Benocci T."/>
            <person name="Braus-Stromeyer S.A."/>
            <person name="Caldana C."/>
            <person name="Canovas D."/>
            <person name="Cerqueira G.C."/>
            <person name="Chen F."/>
            <person name="Chen W."/>
            <person name="Choi C."/>
            <person name="Clum A."/>
            <person name="Dos Santos R.A."/>
            <person name="Damasio A.R."/>
            <person name="Diallinas G."/>
            <person name="Emri T."/>
            <person name="Fekete E."/>
            <person name="Flipphi M."/>
            <person name="Freyberg S."/>
            <person name="Gallo A."/>
            <person name="Gournas C."/>
            <person name="Habgood R."/>
            <person name="Hainaut M."/>
            <person name="Harispe M.L."/>
            <person name="Henrissat B."/>
            <person name="Hilden K.S."/>
            <person name="Hope R."/>
            <person name="Hossain A."/>
            <person name="Karabika E."/>
            <person name="Karaffa L."/>
            <person name="Karanyi Z."/>
            <person name="Krasevec N."/>
            <person name="Kuo A."/>
            <person name="Kusch H."/>
            <person name="LaButti K."/>
            <person name="Lagendijk E.L."/>
            <person name="Lapidus A."/>
            <person name="Levasseur A."/>
            <person name="Lindquist E."/>
            <person name="Lipzen A."/>
            <person name="Logrieco A.F."/>
            <person name="MacCabe A."/>
            <person name="Maekelae M.R."/>
            <person name="Malavazi I."/>
            <person name="Melin P."/>
            <person name="Meyer V."/>
            <person name="Mielnichuk N."/>
            <person name="Miskei M."/>
            <person name="Molnar A.P."/>
            <person name="Mule G."/>
            <person name="Ngan C.Y."/>
            <person name="Orejas M."/>
            <person name="Orosz E."/>
            <person name="Ouedraogo J.P."/>
            <person name="Overkamp K.M."/>
            <person name="Park H.-S."/>
            <person name="Perrone G."/>
            <person name="Piumi F."/>
            <person name="Punt P.J."/>
            <person name="Ram A.F."/>
            <person name="Ramon A."/>
            <person name="Rauscher S."/>
            <person name="Record E."/>
            <person name="Riano-Pachon D.M."/>
            <person name="Robert V."/>
            <person name="Roehrig J."/>
            <person name="Ruller R."/>
            <person name="Salamov A."/>
            <person name="Salih N.S."/>
            <person name="Samson R.A."/>
            <person name="Sandor E."/>
            <person name="Sanguinetti M."/>
            <person name="Schuetze T."/>
            <person name="Sepcic K."/>
            <person name="Shelest E."/>
            <person name="Sherlock G."/>
            <person name="Sophianopoulou V."/>
            <person name="Squina F.M."/>
            <person name="Sun H."/>
            <person name="Susca A."/>
            <person name="Todd R.B."/>
            <person name="Tsang A."/>
            <person name="Unkles S.E."/>
            <person name="van de Wiele N."/>
            <person name="van Rossen-Uffink D."/>
            <person name="Oliveira J.V."/>
            <person name="Vesth T.C."/>
            <person name="Visser J."/>
            <person name="Yu J.-H."/>
            <person name="Zhou M."/>
            <person name="Andersen M.R."/>
            <person name="Archer D.B."/>
            <person name="Baker S.E."/>
            <person name="Benoit I."/>
            <person name="Brakhage A.A."/>
            <person name="Braus G.H."/>
            <person name="Fischer R."/>
            <person name="Frisvad J.C."/>
            <person name="Goldman G.H."/>
            <person name="Houbraken J."/>
            <person name="Oakley B."/>
            <person name="Pocsi I."/>
            <person name="Scazzocchio C."/>
            <person name="Seiboth B."/>
            <person name="vanKuyk P.A."/>
            <person name="Wortman J."/>
            <person name="Dyer P.S."/>
            <person name="Grigoriev I.V."/>
        </authorList>
    </citation>
    <scope>NUCLEOTIDE SEQUENCE [LARGE SCALE GENOMIC DNA]</scope>
    <source>
        <strain evidence="3">CBS 583.65</strain>
    </source>
</reference>
<evidence type="ECO:0000256" key="1">
    <source>
        <dbReference type="SAM" id="Phobius"/>
    </source>
</evidence>
<keyword evidence="1" id="KW-0472">Membrane</keyword>
<accession>A0A1L9PZ18</accession>
<evidence type="ECO:0000313" key="2">
    <source>
        <dbReference type="EMBL" id="OJJ06764.1"/>
    </source>
</evidence>
<gene>
    <name evidence="2" type="ORF">ASPVEDRAFT_88051</name>
</gene>
<dbReference type="EMBL" id="KV878135">
    <property type="protein sequence ID" value="OJJ06764.1"/>
    <property type="molecule type" value="Genomic_DNA"/>
</dbReference>
<feature type="transmembrane region" description="Helical" evidence="1">
    <location>
        <begin position="22"/>
        <end position="41"/>
    </location>
</feature>
<proteinExistence type="predicted"/>
<protein>
    <submittedName>
        <fullName evidence="2">Uncharacterized protein</fullName>
    </submittedName>
</protein>
<name>A0A1L9PZ18_ASPVE</name>
<keyword evidence="3" id="KW-1185">Reference proteome</keyword>
<dbReference type="AlphaFoldDB" id="A0A1L9PZ18"/>
<keyword evidence="1" id="KW-1133">Transmembrane helix</keyword>
<dbReference type="RefSeq" id="XP_040672526.1">
    <property type="nucleotide sequence ID" value="XM_040818225.1"/>
</dbReference>
<dbReference type="Proteomes" id="UP000184073">
    <property type="component" value="Unassembled WGS sequence"/>
</dbReference>
<dbReference type="GeneID" id="63733736"/>